<evidence type="ECO:0000313" key="2">
    <source>
        <dbReference type="EMBL" id="KKM93873.1"/>
    </source>
</evidence>
<dbReference type="EMBL" id="LAZR01006213">
    <property type="protein sequence ID" value="KKM93873.1"/>
    <property type="molecule type" value="Genomic_DNA"/>
</dbReference>
<comment type="caution">
    <text evidence="2">The sequence shown here is derived from an EMBL/GenBank/DDBJ whole genome shotgun (WGS) entry which is preliminary data.</text>
</comment>
<gene>
    <name evidence="2" type="ORF">LCGC14_1204020</name>
</gene>
<accession>A0A0F9LKE9</accession>
<proteinExistence type="predicted"/>
<feature type="region of interest" description="Disordered" evidence="1">
    <location>
        <begin position="51"/>
        <end position="70"/>
    </location>
</feature>
<sequence>MQVRLNDNDRRDWVNNDEGLYDWWKASGIGLYRFVRENRAELTRIITAALERPPSPSPSPGRYAPFYFNS</sequence>
<reference evidence="2" key="1">
    <citation type="journal article" date="2015" name="Nature">
        <title>Complex archaea that bridge the gap between prokaryotes and eukaryotes.</title>
        <authorList>
            <person name="Spang A."/>
            <person name="Saw J.H."/>
            <person name="Jorgensen S.L."/>
            <person name="Zaremba-Niedzwiedzka K."/>
            <person name="Martijn J."/>
            <person name="Lind A.E."/>
            <person name="van Eijk R."/>
            <person name="Schleper C."/>
            <person name="Guy L."/>
            <person name="Ettema T.J."/>
        </authorList>
    </citation>
    <scope>NUCLEOTIDE SEQUENCE</scope>
</reference>
<organism evidence="2">
    <name type="scientific">marine sediment metagenome</name>
    <dbReference type="NCBI Taxonomy" id="412755"/>
    <lineage>
        <taxon>unclassified sequences</taxon>
        <taxon>metagenomes</taxon>
        <taxon>ecological metagenomes</taxon>
    </lineage>
</organism>
<dbReference type="AlphaFoldDB" id="A0A0F9LKE9"/>
<name>A0A0F9LKE9_9ZZZZ</name>
<protein>
    <submittedName>
        <fullName evidence="2">Uncharacterized protein</fullName>
    </submittedName>
</protein>
<evidence type="ECO:0000256" key="1">
    <source>
        <dbReference type="SAM" id="MobiDB-lite"/>
    </source>
</evidence>